<gene>
    <name evidence="1" type="ORF">DIJ64_00440</name>
</gene>
<dbReference type="Proteomes" id="UP000249682">
    <property type="component" value="Chromosome"/>
</dbReference>
<evidence type="ECO:0000313" key="1">
    <source>
        <dbReference type="EMBL" id="AWV47086.1"/>
    </source>
</evidence>
<organism evidence="1 2">
    <name type="scientific">Mycobacterium leprae</name>
    <dbReference type="NCBI Taxonomy" id="1769"/>
    <lineage>
        <taxon>Bacteria</taxon>
        <taxon>Bacillati</taxon>
        <taxon>Actinomycetota</taxon>
        <taxon>Actinomycetes</taxon>
        <taxon>Mycobacteriales</taxon>
        <taxon>Mycobacteriaceae</taxon>
        <taxon>Mycobacterium</taxon>
    </lineage>
</organism>
<sequence>MVSNFYDMPAGAKGILATQKRQRHMDSAHLYITQMRTTCIVPQSFSYHDLLRYLNMVFLDQIHRNGR</sequence>
<accession>A0AAD0KTF8</accession>
<name>A0AAD0KTF8_MYCLR</name>
<evidence type="ECO:0000313" key="2">
    <source>
        <dbReference type="Proteomes" id="UP000249682"/>
    </source>
</evidence>
<dbReference type="EMBL" id="CP029543">
    <property type="protein sequence ID" value="AWV47086.1"/>
    <property type="molecule type" value="Genomic_DNA"/>
</dbReference>
<reference evidence="1 2" key="1">
    <citation type="submission" date="2018-05" db="EMBL/GenBank/DDBJ databases">
        <title>Evolution of small genomes with special reference to Mycobacterium leprae.</title>
        <authorList>
            <person name="Mohanty P.S."/>
            <person name="Bansal A.K."/>
            <person name="Gupta U.D."/>
            <person name="Naaz F."/>
            <person name="Dwivedi V.D."/>
            <person name="Singh H."/>
            <person name="Gupta G."/>
            <person name="Sharma S."/>
            <person name="Arora M."/>
        </authorList>
    </citation>
    <scope>NUCLEOTIDE SEQUENCE [LARGE SCALE GENOMIC DNA]</scope>
    <source>
        <strain evidence="1 2">MRHRU-235-G</strain>
    </source>
</reference>
<dbReference type="AlphaFoldDB" id="A0AAD0KTF8"/>
<proteinExistence type="predicted"/>
<protein>
    <submittedName>
        <fullName evidence="1">Uncharacterized protein</fullName>
    </submittedName>
</protein>